<dbReference type="InterPro" id="IPR049945">
    <property type="entry name" value="AAA_22"/>
</dbReference>
<evidence type="ECO:0000313" key="2">
    <source>
        <dbReference type="EMBL" id="QBP09752.1"/>
    </source>
</evidence>
<feature type="domain" description="ORC1/DEAH AAA+ ATPase" evidence="1">
    <location>
        <begin position="32"/>
        <end position="192"/>
    </location>
</feature>
<evidence type="ECO:0000313" key="3">
    <source>
        <dbReference type="Proteomes" id="UP000253772"/>
    </source>
</evidence>
<dbReference type="Proteomes" id="UP000253772">
    <property type="component" value="Chromosome c1"/>
</dbReference>
<dbReference type="Gene3D" id="3.40.50.300">
    <property type="entry name" value="P-loop containing nucleotide triphosphate hydrolases"/>
    <property type="match status" value="1"/>
</dbReference>
<proteinExistence type="predicted"/>
<dbReference type="GO" id="GO:0016887">
    <property type="term" value="F:ATP hydrolysis activity"/>
    <property type="evidence" value="ECO:0007669"/>
    <property type="project" value="InterPro"/>
</dbReference>
<gene>
    <name evidence="2" type="ORF">DDF84_008255</name>
</gene>
<dbReference type="OrthoDB" id="8576717at2"/>
<dbReference type="InterPro" id="IPR027417">
    <property type="entry name" value="P-loop_NTPase"/>
</dbReference>
<keyword evidence="2" id="KW-0547">Nucleotide-binding</keyword>
<organism evidence="2 3">
    <name type="scientific">Cupriavidus metallidurans</name>
    <dbReference type="NCBI Taxonomy" id="119219"/>
    <lineage>
        <taxon>Bacteria</taxon>
        <taxon>Pseudomonadati</taxon>
        <taxon>Pseudomonadota</taxon>
        <taxon>Betaproteobacteria</taxon>
        <taxon>Burkholderiales</taxon>
        <taxon>Burkholderiaceae</taxon>
        <taxon>Cupriavidus</taxon>
    </lineage>
</organism>
<reference evidence="2 3" key="1">
    <citation type="submission" date="2019-03" db="EMBL/GenBank/DDBJ databases">
        <title>Comparative insights into the high quality Complete genome sequence of highly metal resistant Cupriavidus metallidurans strain BS1 isolated from a gold-copper mine.</title>
        <authorList>
            <person name="Mazhar H.S."/>
            <person name="Rensing C."/>
        </authorList>
    </citation>
    <scope>NUCLEOTIDE SEQUENCE [LARGE SCALE GENOMIC DNA]</scope>
    <source>
        <strain evidence="2 3">BS1</strain>
    </source>
</reference>
<dbReference type="EMBL" id="CP037900">
    <property type="protein sequence ID" value="QBP09752.1"/>
    <property type="molecule type" value="Genomic_DNA"/>
</dbReference>
<dbReference type="RefSeq" id="WP_024570262.1">
    <property type="nucleotide sequence ID" value="NZ_CP037900.1"/>
</dbReference>
<dbReference type="PANTHER" id="PTHR34301">
    <property type="entry name" value="DNA-BINDING PROTEIN-RELATED"/>
    <property type="match status" value="1"/>
</dbReference>
<evidence type="ECO:0000259" key="1">
    <source>
        <dbReference type="Pfam" id="PF13401"/>
    </source>
</evidence>
<dbReference type="SUPFAM" id="SSF52540">
    <property type="entry name" value="P-loop containing nucleoside triphosphate hydrolases"/>
    <property type="match status" value="1"/>
</dbReference>
<accession>A0A482IP30</accession>
<dbReference type="GO" id="GO:0005524">
    <property type="term" value="F:ATP binding"/>
    <property type="evidence" value="ECO:0007669"/>
    <property type="project" value="UniProtKB-KW"/>
</dbReference>
<name>A0A482IP30_9BURK</name>
<dbReference type="Pfam" id="PF13401">
    <property type="entry name" value="AAA_22"/>
    <property type="match status" value="1"/>
</dbReference>
<dbReference type="AlphaFoldDB" id="A0A482IP30"/>
<keyword evidence="2" id="KW-0067">ATP-binding</keyword>
<dbReference type="PANTHER" id="PTHR34301:SF8">
    <property type="entry name" value="ATPASE DOMAIN-CONTAINING PROTEIN"/>
    <property type="match status" value="1"/>
</dbReference>
<protein>
    <submittedName>
        <fullName evidence="2">ATP-binding protein</fullName>
    </submittedName>
</protein>
<sequence>MSNIYQRPELAKQMARQLLQPGVLDEGLRSGLFLSGLRRTGKTTFLINDLIPALEDLGAIVIYVDLWSDTQRSPARLILEAVRKTLTELESPSSTILRKLKRLASADIAAFGFKFSFKLDTLGEAGGATLAQALKEVVDQAGADVVLIVDEVQHAITSDEGNQMLLALKAARDAINPRPDTTGHFLFVGTGSHRALVGELTARRNQAFAGATSVAYPVLDREYIDYLLARLSSEGFTALPSPDVAIKAFQALGHRPEEMIRALRQLHFHLPEGSNPDEHLPTIANTLRSAAADVELMKLEQLGGLATAIFDRIATTQGDARGLFSADAAAAYSLAIGREVKVEEAQPVVNELMASNLIMRKGHGLYGITDPFVQEMWRERKSLEGKL</sequence>